<feature type="domain" description="Phytocyanin" evidence="13">
    <location>
        <begin position="26"/>
        <end position="151"/>
    </location>
</feature>
<dbReference type="PROSITE" id="PS51485">
    <property type="entry name" value="PHYTOCYANIN"/>
    <property type="match status" value="1"/>
</dbReference>
<organism evidence="14">
    <name type="scientific">Brassica campestris</name>
    <name type="common">Field mustard</name>
    <dbReference type="NCBI Taxonomy" id="3711"/>
    <lineage>
        <taxon>Eukaryota</taxon>
        <taxon>Viridiplantae</taxon>
        <taxon>Streptophyta</taxon>
        <taxon>Embryophyta</taxon>
        <taxon>Tracheophyta</taxon>
        <taxon>Spermatophyta</taxon>
        <taxon>Magnoliopsida</taxon>
        <taxon>eudicotyledons</taxon>
        <taxon>Gunneridae</taxon>
        <taxon>Pentapetalae</taxon>
        <taxon>rosids</taxon>
        <taxon>malvids</taxon>
        <taxon>Brassicales</taxon>
        <taxon>Brassicaceae</taxon>
        <taxon>Brassiceae</taxon>
        <taxon>Brassica</taxon>
    </lineage>
</organism>
<comment type="subcellular location">
    <subcellularLocation>
        <location evidence="1">Cell membrane</location>
        <topology evidence="1">Lipid-anchor</topology>
        <topology evidence="1">GPI-anchor</topology>
    </subcellularLocation>
</comment>
<evidence type="ECO:0000256" key="2">
    <source>
        <dbReference type="ARBA" id="ARBA00022475"/>
    </source>
</evidence>
<keyword evidence="7" id="KW-0325">Glycoprotein</keyword>
<dbReference type="InterPro" id="IPR008972">
    <property type="entry name" value="Cupredoxin"/>
</dbReference>
<proteinExistence type="inferred from homology"/>
<reference evidence="14" key="1">
    <citation type="submission" date="2018-11" db="EMBL/GenBank/DDBJ databases">
        <authorList>
            <consortium name="Genoscope - CEA"/>
            <person name="William W."/>
        </authorList>
    </citation>
    <scope>NUCLEOTIDE SEQUENCE</scope>
</reference>
<dbReference type="EMBL" id="LR031575">
    <property type="protein sequence ID" value="VDD05086.1"/>
    <property type="molecule type" value="Genomic_DNA"/>
</dbReference>
<keyword evidence="11" id="KW-0812">Transmembrane</keyword>
<evidence type="ECO:0000256" key="5">
    <source>
        <dbReference type="ARBA" id="ARBA00023136"/>
    </source>
</evidence>
<dbReference type="InterPro" id="IPR039391">
    <property type="entry name" value="Phytocyanin-like"/>
</dbReference>
<dbReference type="SUPFAM" id="SSF49503">
    <property type="entry name" value="Cupredoxins"/>
    <property type="match status" value="1"/>
</dbReference>
<evidence type="ECO:0000256" key="6">
    <source>
        <dbReference type="ARBA" id="ARBA00023157"/>
    </source>
</evidence>
<feature type="region of interest" description="Disordered" evidence="10">
    <location>
        <begin position="156"/>
        <end position="188"/>
    </location>
</feature>
<dbReference type="InterPro" id="IPR041846">
    <property type="entry name" value="ENL_dom"/>
</dbReference>
<feature type="signal peptide" evidence="12">
    <location>
        <begin position="1"/>
        <end position="21"/>
    </location>
</feature>
<keyword evidence="11" id="KW-1133">Transmembrane helix</keyword>
<dbReference type="Pfam" id="PF02298">
    <property type="entry name" value="Cu_bind_like"/>
    <property type="match status" value="1"/>
</dbReference>
<evidence type="ECO:0000256" key="12">
    <source>
        <dbReference type="SAM" id="SignalP"/>
    </source>
</evidence>
<evidence type="ECO:0000256" key="8">
    <source>
        <dbReference type="ARBA" id="ARBA00023288"/>
    </source>
</evidence>
<name>A0A3P6BQZ2_BRACM</name>
<evidence type="ECO:0000256" key="1">
    <source>
        <dbReference type="ARBA" id="ARBA00004609"/>
    </source>
</evidence>
<evidence type="ECO:0000313" key="14">
    <source>
        <dbReference type="EMBL" id="VDD05086.1"/>
    </source>
</evidence>
<evidence type="ECO:0000256" key="10">
    <source>
        <dbReference type="SAM" id="MobiDB-lite"/>
    </source>
</evidence>
<dbReference type="GO" id="GO:0098552">
    <property type="term" value="C:side of membrane"/>
    <property type="evidence" value="ECO:0007669"/>
    <property type="project" value="UniProtKB-KW"/>
</dbReference>
<gene>
    <name evidence="14" type="ORF">BRAA08T33878Z</name>
</gene>
<evidence type="ECO:0000256" key="3">
    <source>
        <dbReference type="ARBA" id="ARBA00022622"/>
    </source>
</evidence>
<dbReference type="GO" id="GO:0005886">
    <property type="term" value="C:plasma membrane"/>
    <property type="evidence" value="ECO:0007669"/>
    <property type="project" value="UniProtKB-SubCell"/>
</dbReference>
<feature type="transmembrane region" description="Helical" evidence="11">
    <location>
        <begin position="61"/>
        <end position="82"/>
    </location>
</feature>
<dbReference type="PANTHER" id="PTHR33021:SF540">
    <property type="entry name" value="EARLY NODULIN-LIKE PROTEIN 12"/>
    <property type="match status" value="1"/>
</dbReference>
<dbReference type="CDD" id="cd11019">
    <property type="entry name" value="OsENODL1_like"/>
    <property type="match status" value="1"/>
</dbReference>
<keyword evidence="2" id="KW-1003">Cell membrane</keyword>
<dbReference type="Gene3D" id="2.60.40.420">
    <property type="entry name" value="Cupredoxins - blue copper proteins"/>
    <property type="match status" value="1"/>
</dbReference>
<evidence type="ECO:0000256" key="4">
    <source>
        <dbReference type="ARBA" id="ARBA00022729"/>
    </source>
</evidence>
<protein>
    <recommendedName>
        <fullName evidence="13">Phytocyanin domain-containing protein</fullName>
    </recommendedName>
</protein>
<keyword evidence="4 12" id="KW-0732">Signal</keyword>
<evidence type="ECO:0000259" key="13">
    <source>
        <dbReference type="PROSITE" id="PS51485"/>
    </source>
</evidence>
<evidence type="ECO:0000256" key="7">
    <source>
        <dbReference type="ARBA" id="ARBA00023180"/>
    </source>
</evidence>
<keyword evidence="6" id="KW-1015">Disulfide bond</keyword>
<dbReference type="AlphaFoldDB" id="A0A3P6BQZ2"/>
<evidence type="ECO:0000256" key="9">
    <source>
        <dbReference type="ARBA" id="ARBA00035011"/>
    </source>
</evidence>
<dbReference type="InterPro" id="IPR003245">
    <property type="entry name" value="Phytocyanin_dom"/>
</dbReference>
<accession>A0A3P6BQZ2</accession>
<feature type="chain" id="PRO_5018136735" description="Phytocyanin domain-containing protein" evidence="12">
    <location>
        <begin position="22"/>
        <end position="214"/>
    </location>
</feature>
<keyword evidence="3" id="KW-0336">GPI-anchor</keyword>
<dbReference type="GO" id="GO:0009055">
    <property type="term" value="F:electron transfer activity"/>
    <property type="evidence" value="ECO:0007669"/>
    <property type="project" value="InterPro"/>
</dbReference>
<sequence>MGIIVPVLTLVFLLLTTMSHAASKPRMILVGGSAQAWKVPDSPGNTLNHWAENNRFKLGDILGTLLFIHLFISIISISQVWFTMWKYDAKVDSVLQVTKEDYDSCNTANPLKQFNDGDTKFELDNSGAYFFISGAPDHCAKGQKIHLVVLAERNPGGGGGGGSVDRGAGDNPKVTPVSPPANTPAPAPAHNAAGGLNVGSGLFLVAVAIGLAMA</sequence>
<keyword evidence="8" id="KW-0449">Lipoprotein</keyword>
<keyword evidence="5 11" id="KW-0472">Membrane</keyword>
<comment type="similarity">
    <text evidence="9">Belongs to the early nodulin-like (ENODL) family.</text>
</comment>
<feature type="compositionally biased region" description="Pro residues" evidence="10">
    <location>
        <begin position="177"/>
        <end position="187"/>
    </location>
</feature>
<evidence type="ECO:0000256" key="11">
    <source>
        <dbReference type="SAM" id="Phobius"/>
    </source>
</evidence>
<dbReference type="PANTHER" id="PTHR33021">
    <property type="entry name" value="BLUE COPPER PROTEIN"/>
    <property type="match status" value="1"/>
</dbReference>